<name>A0A6N6RFC4_9FLAO</name>
<accession>A0A6N6RFC4</accession>
<dbReference type="EMBL" id="WBVO01000007">
    <property type="protein sequence ID" value="KAB2809764.1"/>
    <property type="molecule type" value="Genomic_DNA"/>
</dbReference>
<reference evidence="1 2" key="1">
    <citation type="submission" date="2019-09" db="EMBL/GenBank/DDBJ databases">
        <title>Genomes of family Cryomorphaceae.</title>
        <authorList>
            <person name="Bowman J.P."/>
        </authorList>
    </citation>
    <scope>NUCLEOTIDE SEQUENCE [LARGE SCALE GENOMIC DNA]</scope>
    <source>
        <strain evidence="1 2">LMG 25704</strain>
    </source>
</reference>
<evidence type="ECO:0000313" key="2">
    <source>
        <dbReference type="Proteomes" id="UP000468650"/>
    </source>
</evidence>
<comment type="caution">
    <text evidence="1">The sequence shown here is derived from an EMBL/GenBank/DDBJ whole genome shotgun (WGS) entry which is preliminary data.</text>
</comment>
<gene>
    <name evidence="1" type="ORF">F8C67_09410</name>
</gene>
<dbReference type="AlphaFoldDB" id="A0A6N6RFC4"/>
<organism evidence="1 2">
    <name type="scientific">Phaeocystidibacter luteus</name>
    <dbReference type="NCBI Taxonomy" id="911197"/>
    <lineage>
        <taxon>Bacteria</taxon>
        <taxon>Pseudomonadati</taxon>
        <taxon>Bacteroidota</taxon>
        <taxon>Flavobacteriia</taxon>
        <taxon>Flavobacteriales</taxon>
        <taxon>Phaeocystidibacteraceae</taxon>
        <taxon>Phaeocystidibacter</taxon>
    </lineage>
</organism>
<dbReference type="OrthoDB" id="9909505at2"/>
<keyword evidence="2" id="KW-1185">Reference proteome</keyword>
<evidence type="ECO:0000313" key="1">
    <source>
        <dbReference type="EMBL" id="KAB2809764.1"/>
    </source>
</evidence>
<dbReference type="Proteomes" id="UP000468650">
    <property type="component" value="Unassembled WGS sequence"/>
</dbReference>
<sequence>MFALLLLILMIGCGQVYVKNISRTVKREVESDLRTLKAEGAGSQLKLKGFFSAGETEYNSLTREVGEIEVSQTEFIVFFFYPNGACYMSRRSFSNNREVNEGMRFLQAEYRSQNHMPPVKNGFYFIDDNKISAWLPIQYFARRGGNVQYVLSHFEGEVVNDSTIVDWRIVEPFQEPSNFNEEWKLTNDGAFYNYLNFEGFKIHRTLRFKAFEPVSRHDQSLRWLLDEFELITN</sequence>
<protein>
    <submittedName>
        <fullName evidence="1">Uncharacterized protein</fullName>
    </submittedName>
</protein>
<proteinExistence type="predicted"/>